<dbReference type="Gene3D" id="3.30.920.10">
    <property type="entry name" value="Frataxin/CyaY"/>
    <property type="match status" value="1"/>
</dbReference>
<dbReference type="GO" id="GO:0004322">
    <property type="term" value="F:ferroxidase activity"/>
    <property type="evidence" value="ECO:0007669"/>
    <property type="project" value="TreeGrafter"/>
</dbReference>
<comment type="caution">
    <text evidence="4">The sequence shown here is derived from an EMBL/GenBank/DDBJ whole genome shotgun (WGS) entry which is preliminary data.</text>
</comment>
<proteinExistence type="inferred from homology"/>
<sequence length="162" mass="18327">MRTTQTLIRSSRLISRSFAKGAVPALRQVNVAGFQLQPTQIRWNSISITTEGVEIPESVKNLTLEQYDVSANETLESVYCDLDDFFDTKGISDADVEESGSYVLNKQPPNKQLWLSSPISGPKRFDLVDGKWISIRDNLKLLDILQTEINDIYGDFEFTSEF</sequence>
<name>A0A9P8T7B5_9ASCO</name>
<keyword evidence="2" id="KW-0406">Ion transport</keyword>
<accession>A0A9P8T7B5</accession>
<keyword evidence="2" id="KW-0813">Transport</keyword>
<protein>
    <recommendedName>
        <fullName evidence="6">Ferroxidase</fullName>
    </recommendedName>
</protein>
<dbReference type="GO" id="GO:0034986">
    <property type="term" value="F:iron chaperone activity"/>
    <property type="evidence" value="ECO:0007669"/>
    <property type="project" value="TreeGrafter"/>
</dbReference>
<dbReference type="EMBL" id="JAEUBE010000158">
    <property type="protein sequence ID" value="KAH3668299.1"/>
    <property type="molecule type" value="Genomic_DNA"/>
</dbReference>
<dbReference type="InterPro" id="IPR002908">
    <property type="entry name" value="Frataxin/CyaY"/>
</dbReference>
<dbReference type="AlphaFoldDB" id="A0A9P8T7B5"/>
<dbReference type="Proteomes" id="UP000769157">
    <property type="component" value="Unassembled WGS sequence"/>
</dbReference>
<dbReference type="GO" id="GO:0006879">
    <property type="term" value="P:intracellular iron ion homeostasis"/>
    <property type="evidence" value="ECO:0007669"/>
    <property type="project" value="TreeGrafter"/>
</dbReference>
<evidence type="ECO:0000313" key="5">
    <source>
        <dbReference type="Proteomes" id="UP000769157"/>
    </source>
</evidence>
<dbReference type="InterPro" id="IPR020895">
    <property type="entry name" value="Frataxin_CS"/>
</dbReference>
<evidence type="ECO:0000256" key="3">
    <source>
        <dbReference type="ARBA" id="ARBA00023004"/>
    </source>
</evidence>
<dbReference type="OrthoDB" id="1897642at2759"/>
<dbReference type="Pfam" id="PF01491">
    <property type="entry name" value="Frataxin_Cyay"/>
    <property type="match status" value="1"/>
</dbReference>
<keyword evidence="3" id="KW-0408">Iron</keyword>
<dbReference type="GO" id="GO:0005739">
    <property type="term" value="C:mitochondrion"/>
    <property type="evidence" value="ECO:0007669"/>
    <property type="project" value="TreeGrafter"/>
</dbReference>
<dbReference type="SUPFAM" id="SSF55387">
    <property type="entry name" value="Frataxin/Nqo15-like"/>
    <property type="match status" value="1"/>
</dbReference>
<dbReference type="SMART" id="SM01219">
    <property type="entry name" value="Frataxin_Cyay"/>
    <property type="match status" value="1"/>
</dbReference>
<dbReference type="GeneID" id="70234020"/>
<evidence type="ECO:0008006" key="6">
    <source>
        <dbReference type="Google" id="ProtNLM"/>
    </source>
</evidence>
<dbReference type="PROSITE" id="PS01344">
    <property type="entry name" value="FRATAXIN_1"/>
    <property type="match status" value="1"/>
</dbReference>
<comment type="similarity">
    <text evidence="1">Belongs to the frataxin family.</text>
</comment>
<dbReference type="InterPro" id="IPR036524">
    <property type="entry name" value="Frataxin/CyaY_sf"/>
</dbReference>
<dbReference type="GO" id="GO:0006826">
    <property type="term" value="P:iron ion transport"/>
    <property type="evidence" value="ECO:0007669"/>
    <property type="project" value="UniProtKB-KW"/>
</dbReference>
<reference evidence="4" key="2">
    <citation type="submission" date="2021-01" db="EMBL/GenBank/DDBJ databases">
        <authorList>
            <person name="Schikora-Tamarit M.A."/>
        </authorList>
    </citation>
    <scope>NUCLEOTIDE SEQUENCE</scope>
    <source>
        <strain evidence="4">CBS6075</strain>
    </source>
</reference>
<dbReference type="GO" id="GO:0051537">
    <property type="term" value="F:2 iron, 2 sulfur cluster binding"/>
    <property type="evidence" value="ECO:0007669"/>
    <property type="project" value="TreeGrafter"/>
</dbReference>
<dbReference type="PROSITE" id="PS50810">
    <property type="entry name" value="FRATAXIN_2"/>
    <property type="match status" value="1"/>
</dbReference>
<dbReference type="GO" id="GO:0008198">
    <property type="term" value="F:ferrous iron binding"/>
    <property type="evidence" value="ECO:0007669"/>
    <property type="project" value="TreeGrafter"/>
</dbReference>
<dbReference type="GO" id="GO:0008199">
    <property type="term" value="F:ferric iron binding"/>
    <property type="evidence" value="ECO:0007669"/>
    <property type="project" value="InterPro"/>
</dbReference>
<evidence type="ECO:0000256" key="1">
    <source>
        <dbReference type="ARBA" id="ARBA00008183"/>
    </source>
</evidence>
<dbReference type="GO" id="GO:0016226">
    <property type="term" value="P:iron-sulfur cluster assembly"/>
    <property type="evidence" value="ECO:0007669"/>
    <property type="project" value="InterPro"/>
</dbReference>
<evidence type="ECO:0000256" key="2">
    <source>
        <dbReference type="ARBA" id="ARBA00022496"/>
    </source>
</evidence>
<dbReference type="RefSeq" id="XP_046062713.1">
    <property type="nucleotide sequence ID" value="XM_046202881.1"/>
</dbReference>
<organism evidence="4 5">
    <name type="scientific">Ogataea philodendri</name>
    <dbReference type="NCBI Taxonomy" id="1378263"/>
    <lineage>
        <taxon>Eukaryota</taxon>
        <taxon>Fungi</taxon>
        <taxon>Dikarya</taxon>
        <taxon>Ascomycota</taxon>
        <taxon>Saccharomycotina</taxon>
        <taxon>Pichiomycetes</taxon>
        <taxon>Pichiales</taxon>
        <taxon>Pichiaceae</taxon>
        <taxon>Ogataea</taxon>
    </lineage>
</organism>
<keyword evidence="2" id="KW-0410">Iron transport</keyword>
<reference evidence="4" key="1">
    <citation type="journal article" date="2021" name="Open Biol.">
        <title>Shared evolutionary footprints suggest mitochondrial oxidative damage underlies multiple complex I losses in fungi.</title>
        <authorList>
            <person name="Schikora-Tamarit M.A."/>
            <person name="Marcet-Houben M."/>
            <person name="Nosek J."/>
            <person name="Gabaldon T."/>
        </authorList>
    </citation>
    <scope>NUCLEOTIDE SEQUENCE</scope>
    <source>
        <strain evidence="4">CBS6075</strain>
    </source>
</reference>
<dbReference type="PANTHER" id="PTHR16821:SF2">
    <property type="entry name" value="FRATAXIN, MITOCHONDRIAL"/>
    <property type="match status" value="1"/>
</dbReference>
<dbReference type="PANTHER" id="PTHR16821">
    <property type="entry name" value="FRATAXIN"/>
    <property type="match status" value="1"/>
</dbReference>
<evidence type="ECO:0000313" key="4">
    <source>
        <dbReference type="EMBL" id="KAH3668299.1"/>
    </source>
</evidence>
<gene>
    <name evidence="4" type="ORF">OGAPHI_002053</name>
</gene>
<keyword evidence="5" id="KW-1185">Reference proteome</keyword>